<dbReference type="CDD" id="cd07818">
    <property type="entry name" value="SRPBCC_1"/>
    <property type="match status" value="1"/>
</dbReference>
<evidence type="ECO:0000313" key="2">
    <source>
        <dbReference type="Proteomes" id="UP000813018"/>
    </source>
</evidence>
<dbReference type="EMBL" id="JAHYXK010000015">
    <property type="protein sequence ID" value="MBW7468510.1"/>
    <property type="molecule type" value="Genomic_DNA"/>
</dbReference>
<dbReference type="SUPFAM" id="SSF55961">
    <property type="entry name" value="Bet v1-like"/>
    <property type="match status" value="1"/>
</dbReference>
<dbReference type="Gene3D" id="3.30.530.20">
    <property type="match status" value="1"/>
</dbReference>
<dbReference type="Proteomes" id="UP000813018">
    <property type="component" value="Unassembled WGS sequence"/>
</dbReference>
<sequence>MQVLKKIGLTLLSLVVVLLIVSFFLPSKVTVVRTAVLKAPTPLVFEQVNMLQNWEKWSPWHKIDPQMLLSYEGPDGGKDAKYNWFSIHPNVGNGSLTITESVPNQRIDTKMQFEGESDGLAYYLFEETPEGTKVTWTMEADMGSNPINKYFGLMMDGMLGPDFERGLENLRNVVEQPTAVAR</sequence>
<dbReference type="InterPro" id="IPR023393">
    <property type="entry name" value="START-like_dom_sf"/>
</dbReference>
<organism evidence="1 2">
    <name type="scientific">Pontibacter aydingkolensis</name>
    <dbReference type="NCBI Taxonomy" id="1911536"/>
    <lineage>
        <taxon>Bacteria</taxon>
        <taxon>Pseudomonadati</taxon>
        <taxon>Bacteroidota</taxon>
        <taxon>Cytophagia</taxon>
        <taxon>Cytophagales</taxon>
        <taxon>Hymenobacteraceae</taxon>
        <taxon>Pontibacter</taxon>
    </lineage>
</organism>
<evidence type="ECO:0000313" key="1">
    <source>
        <dbReference type="EMBL" id="MBW7468510.1"/>
    </source>
</evidence>
<keyword evidence="2" id="KW-1185">Reference proteome</keyword>
<comment type="caution">
    <text evidence="1">The sequence shown here is derived from an EMBL/GenBank/DDBJ whole genome shotgun (WGS) entry which is preliminary data.</text>
</comment>
<reference evidence="1 2" key="1">
    <citation type="journal article" date="2016" name="Int. J. Syst. Evol. Microbiol.">
        <title>Pontibacter aydingkolensis sp. nov., isolated from soil of a salt lake.</title>
        <authorList>
            <person name="Osman G."/>
            <person name="Zhang T."/>
            <person name="Lou K."/>
            <person name="Gao Y."/>
            <person name="Chang W."/>
            <person name="Lin Q."/>
            <person name="Yang H.M."/>
            <person name="Huo X.D."/>
            <person name="Wang N."/>
        </authorList>
    </citation>
    <scope>NUCLEOTIDE SEQUENCE [LARGE SCALE GENOMIC DNA]</scope>
    <source>
        <strain evidence="1 2">KACC 19255</strain>
    </source>
</reference>
<gene>
    <name evidence="1" type="ORF">K0O23_15645</name>
</gene>
<dbReference type="RefSeq" id="WP_219878381.1">
    <property type="nucleotide sequence ID" value="NZ_JAHYXK010000015.1"/>
</dbReference>
<proteinExistence type="predicted"/>
<name>A0ABS7CXK1_9BACT</name>
<protein>
    <submittedName>
        <fullName evidence="1">SRPBCC family protein</fullName>
    </submittedName>
</protein>
<dbReference type="Pfam" id="PF10604">
    <property type="entry name" value="Polyketide_cyc2"/>
    <property type="match status" value="1"/>
</dbReference>
<dbReference type="InterPro" id="IPR019587">
    <property type="entry name" value="Polyketide_cyclase/dehydratase"/>
</dbReference>
<accession>A0ABS7CXK1</accession>